<dbReference type="Proteomes" id="UP001430377">
    <property type="component" value="Unassembled WGS sequence"/>
</dbReference>
<dbReference type="Gene3D" id="3.50.30.50">
    <property type="entry name" value="Putative cyclase"/>
    <property type="match status" value="1"/>
</dbReference>
<dbReference type="GO" id="GO:0019441">
    <property type="term" value="P:L-tryptophan catabolic process to kynurenine"/>
    <property type="evidence" value="ECO:0007669"/>
    <property type="project" value="InterPro"/>
</dbReference>
<dbReference type="SUPFAM" id="SSF102198">
    <property type="entry name" value="Putative cyclase"/>
    <property type="match status" value="1"/>
</dbReference>
<gene>
    <name evidence="1" type="ORF">EGH21_23745</name>
</gene>
<dbReference type="InterPro" id="IPR007325">
    <property type="entry name" value="KFase/CYL"/>
</dbReference>
<dbReference type="RefSeq" id="WP_220620881.1">
    <property type="nucleotide sequence ID" value="NZ_RKLR01000029.1"/>
</dbReference>
<dbReference type="Pfam" id="PF04199">
    <property type="entry name" value="Cyclase"/>
    <property type="match status" value="1"/>
</dbReference>
<protein>
    <submittedName>
        <fullName evidence="1">Cyclase family protein</fullName>
    </submittedName>
</protein>
<reference evidence="1 2" key="1">
    <citation type="submission" date="2021-06" db="EMBL/GenBank/DDBJ databases">
        <title>Halomicroarcula sp. a new haloarchaeum isolated from saline soil.</title>
        <authorList>
            <person name="Duran-Viseras A."/>
            <person name="Sanchez-Porro C."/>
            <person name="Ventosa A."/>
        </authorList>
    </citation>
    <scope>NUCLEOTIDE SEQUENCE [LARGE SCALE GENOMIC DNA]</scope>
    <source>
        <strain evidence="1 2">F13</strain>
    </source>
</reference>
<dbReference type="EMBL" id="RKLR01000029">
    <property type="protein sequence ID" value="MBX0326030.1"/>
    <property type="molecule type" value="Genomic_DNA"/>
</dbReference>
<sequence length="213" mass="23008">MQAHDLTQTVKSGMPVYPHDPEVSVEEHATMPEDGYRVMRLDCGSHTGTHVDAPSHTESDGATIDEFPVDRFALDAAVADCRGLDSRSPIGPDHLPVTDADVLVVRTGWDAHWGDAIYRNHPYLTPAAADFCLEQGYDVAVDALNPDPTPTPSAAPDEPAGFPVHHTLLGNDHLIFENLTNLEAVPDRFELLAFPLKVGAGDGAPVRAVARYE</sequence>
<keyword evidence="2" id="KW-1185">Reference proteome</keyword>
<dbReference type="AlphaFoldDB" id="A0AAW4PZL4"/>
<dbReference type="GO" id="GO:0004061">
    <property type="term" value="F:arylformamidase activity"/>
    <property type="evidence" value="ECO:0007669"/>
    <property type="project" value="InterPro"/>
</dbReference>
<evidence type="ECO:0000313" key="2">
    <source>
        <dbReference type="Proteomes" id="UP001430377"/>
    </source>
</evidence>
<organism evidence="1 2">
    <name type="scientific">Haloarcula rubra</name>
    <dbReference type="NCBI Taxonomy" id="2487747"/>
    <lineage>
        <taxon>Archaea</taxon>
        <taxon>Methanobacteriati</taxon>
        <taxon>Methanobacteriota</taxon>
        <taxon>Stenosarchaea group</taxon>
        <taxon>Halobacteria</taxon>
        <taxon>Halobacteriales</taxon>
        <taxon>Haloarculaceae</taxon>
        <taxon>Haloarcula</taxon>
    </lineage>
</organism>
<dbReference type="PANTHER" id="PTHR31118">
    <property type="entry name" value="CYCLASE-LIKE PROTEIN 2"/>
    <property type="match status" value="1"/>
</dbReference>
<dbReference type="PANTHER" id="PTHR31118:SF32">
    <property type="entry name" value="KYNURENINE FORMAMIDASE"/>
    <property type="match status" value="1"/>
</dbReference>
<accession>A0AAW4PZL4</accession>
<proteinExistence type="predicted"/>
<name>A0AAW4PZL4_9EURY</name>
<dbReference type="InterPro" id="IPR037175">
    <property type="entry name" value="KFase_sf"/>
</dbReference>
<evidence type="ECO:0000313" key="1">
    <source>
        <dbReference type="EMBL" id="MBX0326030.1"/>
    </source>
</evidence>
<comment type="caution">
    <text evidence="1">The sequence shown here is derived from an EMBL/GenBank/DDBJ whole genome shotgun (WGS) entry which is preliminary data.</text>
</comment>